<accession>A0A8S1HHI4</accession>
<organism evidence="2 3">
    <name type="scientific">Caenorhabditis auriculariae</name>
    <dbReference type="NCBI Taxonomy" id="2777116"/>
    <lineage>
        <taxon>Eukaryota</taxon>
        <taxon>Metazoa</taxon>
        <taxon>Ecdysozoa</taxon>
        <taxon>Nematoda</taxon>
        <taxon>Chromadorea</taxon>
        <taxon>Rhabditida</taxon>
        <taxon>Rhabditina</taxon>
        <taxon>Rhabditomorpha</taxon>
        <taxon>Rhabditoidea</taxon>
        <taxon>Rhabditidae</taxon>
        <taxon>Peloderinae</taxon>
        <taxon>Caenorhabditis</taxon>
    </lineage>
</organism>
<dbReference type="EMBL" id="CAJGYM010000055">
    <property type="protein sequence ID" value="CAD6195429.1"/>
    <property type="molecule type" value="Genomic_DNA"/>
</dbReference>
<evidence type="ECO:0000313" key="3">
    <source>
        <dbReference type="Proteomes" id="UP000835052"/>
    </source>
</evidence>
<feature type="compositionally biased region" description="Basic and acidic residues" evidence="1">
    <location>
        <begin position="77"/>
        <end position="86"/>
    </location>
</feature>
<feature type="compositionally biased region" description="Basic and acidic residues" evidence="1">
    <location>
        <begin position="660"/>
        <end position="674"/>
    </location>
</feature>
<evidence type="ECO:0000313" key="2">
    <source>
        <dbReference type="EMBL" id="CAD6195429.1"/>
    </source>
</evidence>
<feature type="compositionally biased region" description="Low complexity" evidence="1">
    <location>
        <begin position="119"/>
        <end position="128"/>
    </location>
</feature>
<feature type="compositionally biased region" description="Low complexity" evidence="1">
    <location>
        <begin position="229"/>
        <end position="241"/>
    </location>
</feature>
<comment type="caution">
    <text evidence="2">The sequence shown here is derived from an EMBL/GenBank/DDBJ whole genome shotgun (WGS) entry which is preliminary data.</text>
</comment>
<feature type="compositionally biased region" description="Basic and acidic residues" evidence="1">
    <location>
        <begin position="99"/>
        <end position="116"/>
    </location>
</feature>
<feature type="region of interest" description="Disordered" evidence="1">
    <location>
        <begin position="965"/>
        <end position="1039"/>
    </location>
</feature>
<feature type="compositionally biased region" description="Basic and acidic residues" evidence="1">
    <location>
        <begin position="1024"/>
        <end position="1038"/>
    </location>
</feature>
<proteinExistence type="predicted"/>
<feature type="compositionally biased region" description="Low complexity" evidence="1">
    <location>
        <begin position="966"/>
        <end position="976"/>
    </location>
</feature>
<feature type="compositionally biased region" description="Basic and acidic residues" evidence="1">
    <location>
        <begin position="687"/>
        <end position="714"/>
    </location>
</feature>
<feature type="compositionally biased region" description="Low complexity" evidence="1">
    <location>
        <begin position="412"/>
        <end position="434"/>
    </location>
</feature>
<feature type="compositionally biased region" description="Basic and acidic residues" evidence="1">
    <location>
        <begin position="170"/>
        <end position="194"/>
    </location>
</feature>
<feature type="compositionally biased region" description="Polar residues" evidence="1">
    <location>
        <begin position="288"/>
        <end position="297"/>
    </location>
</feature>
<feature type="compositionally biased region" description="Polar residues" evidence="1">
    <location>
        <begin position="157"/>
        <end position="167"/>
    </location>
</feature>
<name>A0A8S1HHI4_9PELO</name>
<feature type="compositionally biased region" description="Low complexity" evidence="1">
    <location>
        <begin position="1"/>
        <end position="11"/>
    </location>
</feature>
<sequence>MPQENGNNPGFEPEEAPSTSFMTPVKTQENPALSEESAISKESGLDQEVIGNNDGSNSSAFGLEMSPSPPEIFYFTHPKESGERNTSKSPEVEQTTKTTTEKDETAQLTSADKEPETIPSSSSATTPALRRGRPPRTTRKNEAAVKNNTAFGLDMSPSPQKIQTPAGNSLEKESRMPEVAKTKETLTRSEEMNRADTTTISEPGIERTSEKTTENEVVPSASTEKEPETVPSSSSATTPAPRRGRPPRATPKNDPESSASNPLSKEPEGNISTKEDVSVKDKKGPNTEAETTSSFIPPTTPAHRQGRLPKNTPKNVSGYGVSARGINSTNTLRNLGIPSEATKLPLSDDEDGSSSSDNEKALMKPAYLNISKTNLLFEGNPQIIRKQNSSTSASSGNRKSMTPEAGKNTTISSQKASVQPSSSTSSKSRQLSESPSATSAKSTQVQNLRSTKKQTPPSVETPSMATRSRQSSLTPSVPSVSSASKDLPSSTRKTRQSTDTTTPEPSKIVTRSRQSSEQQLERSSTDSKEESIGARVNRRYSGHPTNDTTPLAETASRKRKCEDPSRKTPEPAPKSAARPNQRVKAQKPAENASGPPTRVSKMTAMRAPKRREKAAEDEDPKPVAETRSEEVVEEPESHPQPTDSKRRKAHSKPGNAGSSKAKEDEMKNTEESKPITRSKQVQPSKNVRLEAGRDEDAKSAGRSKSERKTRKQSEIEAAENLETDGLRDLEEDLSPEDLEIETNEKSKPGSKSKSDSEKPTTERNEIVRLQGGQDKDLTGKKSEIAPAKKSKRDGVTTPADLEIGTAEKSKNDPAESSKSAQLGKAQKAKQSESPSTENPKSPISSKNSSVDSVDHTDPIGSHPTSIDSKKSAETPETQKEPQNNVSSEVSRPSTESRSEVPGNSENFTFEMQEDEDDEDRLEIDEPEPIVQQKLPETKPQMVNSATEDVGLAVPEIDDDVAEMKPKVATTVKPPKAIQLSHDPSREEKKPAVNSNRLRSKRKNPAILAAIGLEISDSESDDEETSKLDVPKKEPKAEPVLDAVSASFALKKNQEKAVRKTVLLPDGQPAPKRSRLSGTAKKSPAGSSNTGQMTAAVKKRLSTGSKETAKKRTVSSTPAYAPRAKLRKLEMISNIARGQLLQAFHMKSDPDVIKLQMGDNLKEVEKMPAKDVAEVMIEYLQHSSQSDMWRVVLRLKDTGNPDALTNTEEENFLSTAFSLPNCAGDIWLPFIKKLSSTMALQIFCHAVNFCEIEENVKDEIVRDMLTMIFMNHENTAVAATVYFLLSSVFPCLRWIIEEIEEETCFATLFRSLVYRNKDHFEVISWLLRARFDYVHVLQLTSDETLKRLEAVAKKIEADFADPQKQDSILVISGEENSSVQAGSGLDKYLRDILVLSKTASNDALTFAFSRLKNLITEIENSIFDKDPAKDDSLFTVSAFRKQITQKQALAFFAKWDVIRVVLANFLVGHDVSSSNSVLDALRSIAPQIHEFQEKMKDDELKRVETLDTAGSSEKENEPRRLVQMNVSRIANFIEAFTRYKV</sequence>
<feature type="compositionally biased region" description="Basic and acidic residues" evidence="1">
    <location>
        <begin position="620"/>
        <end position="630"/>
    </location>
</feature>
<dbReference type="Proteomes" id="UP000835052">
    <property type="component" value="Unassembled WGS sequence"/>
</dbReference>
<feature type="compositionally biased region" description="Low complexity" evidence="1">
    <location>
        <begin position="471"/>
        <end position="484"/>
    </location>
</feature>
<keyword evidence="3" id="KW-1185">Reference proteome</keyword>
<feature type="region of interest" description="Disordered" evidence="1">
    <location>
        <begin position="381"/>
        <end position="943"/>
    </location>
</feature>
<feature type="compositionally biased region" description="Low complexity" evidence="1">
    <location>
        <begin position="838"/>
        <end position="851"/>
    </location>
</feature>
<feature type="compositionally biased region" description="Polar residues" evidence="1">
    <location>
        <begin position="675"/>
        <end position="685"/>
    </location>
</feature>
<evidence type="ECO:0000256" key="1">
    <source>
        <dbReference type="SAM" id="MobiDB-lite"/>
    </source>
</evidence>
<feature type="compositionally biased region" description="Basic and acidic residues" evidence="1">
    <location>
        <begin position="519"/>
        <end position="532"/>
    </location>
</feature>
<reference evidence="2" key="1">
    <citation type="submission" date="2020-10" db="EMBL/GenBank/DDBJ databases">
        <authorList>
            <person name="Kikuchi T."/>
        </authorList>
    </citation>
    <scope>NUCLEOTIDE SEQUENCE</scope>
    <source>
        <strain evidence="2">NKZ352</strain>
    </source>
</reference>
<feature type="compositionally biased region" description="Basic and acidic residues" evidence="1">
    <location>
        <begin position="773"/>
        <end position="783"/>
    </location>
</feature>
<feature type="compositionally biased region" description="Polar residues" evidence="1">
    <location>
        <begin position="385"/>
        <end position="400"/>
    </location>
</feature>
<feature type="compositionally biased region" description="Basic and acidic residues" evidence="1">
    <location>
        <begin position="742"/>
        <end position="766"/>
    </location>
</feature>
<feature type="compositionally biased region" description="Polar residues" evidence="1">
    <location>
        <begin position="435"/>
        <end position="470"/>
    </location>
</feature>
<feature type="compositionally biased region" description="Basic and acidic residues" evidence="1">
    <location>
        <begin position="560"/>
        <end position="569"/>
    </location>
</feature>
<dbReference type="OrthoDB" id="5856551at2759"/>
<feature type="compositionally biased region" description="Acidic residues" evidence="1">
    <location>
        <begin position="729"/>
        <end position="741"/>
    </location>
</feature>
<feature type="compositionally biased region" description="Polar residues" evidence="1">
    <location>
        <begin position="880"/>
        <end position="909"/>
    </location>
</feature>
<protein>
    <submittedName>
        <fullName evidence="2">Uncharacterized protein</fullName>
    </submittedName>
</protein>
<feature type="compositionally biased region" description="Basic and acidic residues" evidence="1">
    <location>
        <begin position="265"/>
        <end position="285"/>
    </location>
</feature>
<feature type="compositionally biased region" description="Acidic residues" evidence="1">
    <location>
        <begin position="911"/>
        <end position="927"/>
    </location>
</feature>
<feature type="compositionally biased region" description="Basic and acidic residues" evidence="1">
    <location>
        <begin position="805"/>
        <end position="815"/>
    </location>
</feature>
<feature type="compositionally biased region" description="Basic and acidic residues" evidence="1">
    <location>
        <begin position="204"/>
        <end position="214"/>
    </location>
</feature>
<feature type="region of interest" description="Disordered" evidence="1">
    <location>
        <begin position="1"/>
        <end position="365"/>
    </location>
</feature>
<feature type="compositionally biased region" description="Basic and acidic residues" evidence="1">
    <location>
        <begin position="867"/>
        <end position="879"/>
    </location>
</feature>
<feature type="region of interest" description="Disordered" evidence="1">
    <location>
        <begin position="1058"/>
        <end position="1118"/>
    </location>
</feature>
<gene>
    <name evidence="2" type="ORF">CAUJ_LOCUS11348</name>
</gene>
<feature type="compositionally biased region" description="Polar residues" evidence="1">
    <location>
        <begin position="18"/>
        <end position="31"/>
    </location>
</feature>